<accession>K6V8R4</accession>
<sequence length="237" mass="25069">MVEGCAAGLAAHRERFVSSCVRHAPGLGVAAVETAWSGFLAQIPRRGDLFPRIQFDTGTGEFGQVLRPAPVRPPTATFWCAPPGDLRSQPGTKGPDLDLLAGLRARAEAVGAQEALILAPDGTVVEGAYTAVVWWEGATLCVRDEGVSRLPSVTEGRLLDLCRQRGIPVRGGRLAAERLPDHETWVVNSLDQVRLLVPGRIGGVDPGGDVVGDGPVFSARFRELSAALWAGWPALPG</sequence>
<dbReference type="eggNOG" id="COG0115">
    <property type="taxonomic scope" value="Bacteria"/>
</dbReference>
<comment type="caution">
    <text evidence="1">The sequence shown here is derived from an EMBL/GenBank/DDBJ whole genome shotgun (WGS) entry which is preliminary data.</text>
</comment>
<gene>
    <name evidence="1" type="ORF">AUCHE_16_00240</name>
</gene>
<dbReference type="InterPro" id="IPR036038">
    <property type="entry name" value="Aminotransferase-like"/>
</dbReference>
<dbReference type="Pfam" id="PF01063">
    <property type="entry name" value="Aminotran_4"/>
    <property type="match status" value="1"/>
</dbReference>
<reference evidence="1 2" key="1">
    <citation type="submission" date="2012-08" db="EMBL/GenBank/DDBJ databases">
        <title>Whole genome shotgun sequence of Austwickia chelonae NBRC 105200.</title>
        <authorList>
            <person name="Yoshida I."/>
            <person name="Hosoyama A."/>
            <person name="Tsuchikane K."/>
            <person name="Katsumata H."/>
            <person name="Ando Y."/>
            <person name="Ohji S."/>
            <person name="Hamada M."/>
            <person name="Tamura T."/>
            <person name="Yamazoe A."/>
            <person name="Yamazaki S."/>
            <person name="Fujita N."/>
        </authorList>
    </citation>
    <scope>NUCLEOTIDE SEQUENCE [LARGE SCALE GENOMIC DNA]</scope>
    <source>
        <strain evidence="1 2">NBRC 105200</strain>
    </source>
</reference>
<evidence type="ECO:0008006" key="3">
    <source>
        <dbReference type="Google" id="ProtNLM"/>
    </source>
</evidence>
<dbReference type="Proteomes" id="UP000008495">
    <property type="component" value="Unassembled WGS sequence"/>
</dbReference>
<dbReference type="InterPro" id="IPR001544">
    <property type="entry name" value="Aminotrans_IV"/>
</dbReference>
<evidence type="ECO:0000313" key="2">
    <source>
        <dbReference type="Proteomes" id="UP000008495"/>
    </source>
</evidence>
<dbReference type="InterPro" id="IPR043132">
    <property type="entry name" value="BCAT-like_C"/>
</dbReference>
<dbReference type="EMBL" id="BAGZ01000016">
    <property type="protein sequence ID" value="GAB78608.1"/>
    <property type="molecule type" value="Genomic_DNA"/>
</dbReference>
<proteinExistence type="predicted"/>
<organism evidence="1 2">
    <name type="scientific">Austwickia chelonae NBRC 105200</name>
    <dbReference type="NCBI Taxonomy" id="1184607"/>
    <lineage>
        <taxon>Bacteria</taxon>
        <taxon>Bacillati</taxon>
        <taxon>Actinomycetota</taxon>
        <taxon>Actinomycetes</taxon>
        <taxon>Micrococcales</taxon>
        <taxon>Dermatophilaceae</taxon>
        <taxon>Austwickia</taxon>
    </lineage>
</organism>
<dbReference type="Gene3D" id="3.20.10.10">
    <property type="entry name" value="D-amino Acid Aminotransferase, subunit A, domain 2"/>
    <property type="match status" value="1"/>
</dbReference>
<dbReference type="AlphaFoldDB" id="K6V8R4"/>
<evidence type="ECO:0000313" key="1">
    <source>
        <dbReference type="EMBL" id="GAB78608.1"/>
    </source>
</evidence>
<dbReference type="GO" id="GO:0003824">
    <property type="term" value="F:catalytic activity"/>
    <property type="evidence" value="ECO:0007669"/>
    <property type="project" value="InterPro"/>
</dbReference>
<protein>
    <recommendedName>
        <fullName evidence="3">Aminotransferase</fullName>
    </recommendedName>
</protein>
<keyword evidence="2" id="KW-1185">Reference proteome</keyword>
<dbReference type="STRING" id="100225.SAMN05421595_2260"/>
<dbReference type="SUPFAM" id="SSF56752">
    <property type="entry name" value="D-aminoacid aminotransferase-like PLP-dependent enzymes"/>
    <property type="match status" value="1"/>
</dbReference>
<name>K6V8R4_9MICO</name>